<dbReference type="PROSITE" id="PS51926">
    <property type="entry name" value="COV_E"/>
    <property type="match status" value="1"/>
</dbReference>
<dbReference type="Pfam" id="PF02723">
    <property type="entry name" value="CoV_E"/>
    <property type="match status" value="1"/>
</dbReference>
<evidence type="ECO:0000256" key="2">
    <source>
        <dbReference type="ARBA" id="ARBA00022703"/>
    </source>
</evidence>
<evidence type="ECO:0000256" key="3">
    <source>
        <dbReference type="ARBA" id="ARBA00022812"/>
    </source>
</evidence>
<dbReference type="GO" id="GO:0140975">
    <property type="term" value="P:disruption of cellular anatomical structure in another organism"/>
    <property type="evidence" value="ECO:0007669"/>
    <property type="project" value="UniProtKB-UniRule"/>
</dbReference>
<comment type="subcellular location">
    <subcellularLocation>
        <location evidence="7">Host Golgi apparatus membrane</location>
        <topology evidence="7">Single-pass type III membrane protein</topology>
    </subcellularLocation>
    <text evidence="7">The cytoplasmic tail functions as a Golgi complex-targeting signal.</text>
</comment>
<evidence type="ECO:0000256" key="6">
    <source>
        <dbReference type="ARBA" id="ARBA00023136"/>
    </source>
</evidence>
<gene>
    <name evidence="7 9" type="primary">E</name>
</gene>
<dbReference type="CDD" id="cd21532">
    <property type="entry name" value="HKU1-CoV-like_E"/>
    <property type="match status" value="1"/>
</dbReference>
<keyword evidence="4 7" id="KW-1043">Host membrane</keyword>
<proteinExistence type="inferred from homology"/>
<evidence type="ECO:0000256" key="5">
    <source>
        <dbReference type="ARBA" id="ARBA00022989"/>
    </source>
</evidence>
<evidence type="ECO:0000256" key="1">
    <source>
        <dbReference type="ARBA" id="ARBA00022692"/>
    </source>
</evidence>
<feature type="topological domain" description="Intravirion" evidence="7">
    <location>
        <begin position="38"/>
        <end position="89"/>
    </location>
</feature>
<keyword evidence="1 7" id="KW-0812">Transmembrane</keyword>
<evidence type="ECO:0000256" key="8">
    <source>
        <dbReference type="SAM" id="Phobius"/>
    </source>
</evidence>
<dbReference type="InterPro" id="IPR043506">
    <property type="entry name" value="E_protein_bCoV"/>
</dbReference>
<dbReference type="EMBL" id="KF850449">
    <property type="protein sequence ID" value="AHA83610.1"/>
    <property type="molecule type" value="Genomic_RNA"/>
</dbReference>
<comment type="function">
    <text evidence="7">Plays a central role in virus morphogenesis and assembly. Acts as a viroporin and self-assembles in host membranes forming pentameric protein-lipid pores that allow ion transport. Also plays a role in the induction of apoptosis.</text>
</comment>
<keyword evidence="3 7" id="KW-1040">Host Golgi apparatus</keyword>
<dbReference type="InterPro" id="IPR003873">
    <property type="entry name" value="E_protein_CoV"/>
</dbReference>
<comment type="similarity">
    <text evidence="7">Belongs to the betacoronaviruses E protein family.</text>
</comment>
<evidence type="ECO:0000256" key="7">
    <source>
        <dbReference type="HAMAP-Rule" id="MF_04204"/>
    </source>
</evidence>
<evidence type="ECO:0000313" key="9">
    <source>
        <dbReference type="EMBL" id="AHA83610.1"/>
    </source>
</evidence>
<dbReference type="GO" id="GO:0044178">
    <property type="term" value="C:host cell Golgi membrane"/>
    <property type="evidence" value="ECO:0007669"/>
    <property type="project" value="UniProtKB-SubCell"/>
</dbReference>
<keyword evidence="6 7" id="KW-0472">Membrane</keyword>
<keyword evidence="5 7" id="KW-1133">Transmembrane helix</keyword>
<organism evidence="9">
    <name type="scientific">Rat coronavirus</name>
    <dbReference type="NCBI Taxonomy" id="31632"/>
    <lineage>
        <taxon>Viruses</taxon>
        <taxon>Riboviria</taxon>
        <taxon>Orthornavirae</taxon>
        <taxon>Pisuviricota</taxon>
        <taxon>Pisoniviricetes</taxon>
        <taxon>Nidovirales</taxon>
        <taxon>Cornidovirineae</taxon>
        <taxon>Coronaviridae</taxon>
        <taxon>Orthocoronavirinae</taxon>
        <taxon>Betacoronavirus</taxon>
        <taxon>Embecovirus</taxon>
        <taxon>Betacoronavirus muris</taxon>
        <taxon>Murine coronavirus</taxon>
    </lineage>
</organism>
<feature type="transmembrane region" description="Helical" evidence="8">
    <location>
        <begin position="12"/>
        <end position="34"/>
    </location>
</feature>
<reference evidence="9" key="1">
    <citation type="submission" date="2013-12" db="EMBL/GenBank/DDBJ databases">
        <authorList>
            <person name="Town C.D."/>
            <person name="Halpin R.A."/>
            <person name="Ransier A."/>
            <person name="Fedorova N."/>
            <person name="Tsitrin T."/>
            <person name="Stockwell T."/>
            <person name="Amedeo P."/>
            <person name="Appalla L."/>
            <person name="Bishop B."/>
            <person name="Edworthy P."/>
            <person name="Gupta N."/>
            <person name="Hoover J."/>
            <person name="Katzel D."/>
            <person name="Schobel S."/>
            <person name="Shrivastava S."/>
            <person name="Thovarai V."/>
            <person name="Wang S."/>
            <person name="Miura T.A."/>
            <person name="Wentworth D.E."/>
            <person name="Holmes K.V."/>
        </authorList>
    </citation>
    <scope>NUCLEOTIDE SEQUENCE</scope>
    <source>
        <strain evidence="9">Mouse_lab/USA/MG6644_HOLMES10/1996</strain>
    </source>
</reference>
<accession>V5N926</accession>
<evidence type="ECO:0000256" key="4">
    <source>
        <dbReference type="ARBA" id="ARBA00022870"/>
    </source>
</evidence>
<name>V5N926_9BETC</name>
<comment type="subunit">
    <text evidence="7">Homopentamer. Interacts with membrane protein M in the budding compartment of the host cell, which is located between endoplasmic reticulum and the Golgi complex. Interacts with Nucleoprotein.</text>
</comment>
<sequence length="89" mass="10272">MFNLFLMDTLWYVGQFIFIVAACLMVTIIVVAVLASIKLCIQLCGLCNTLFLSPSIYVYNRSKQLYKYYNEEVRPPPLEVDDLNLIQTL</sequence>
<dbReference type="GO" id="GO:0016020">
    <property type="term" value="C:membrane"/>
    <property type="evidence" value="ECO:0007669"/>
    <property type="project" value="UniProtKB-UniRule"/>
</dbReference>
<feature type="topological domain" description="Virion surface" evidence="7">
    <location>
        <begin position="1"/>
        <end position="16"/>
    </location>
</feature>
<dbReference type="GO" id="GO:0046760">
    <property type="term" value="P:viral budding from Golgi membrane"/>
    <property type="evidence" value="ECO:0007669"/>
    <property type="project" value="UniProtKB-UniRule"/>
</dbReference>
<protein>
    <recommendedName>
        <fullName evidence="7">Envelope small membrane protein</fullName>
        <shortName evidence="7">E protein</shortName>
        <shortName evidence="7">sM protein</shortName>
    </recommendedName>
</protein>
<keyword evidence="2 7" id="KW-0053">Apoptosis</keyword>
<dbReference type="HAMAP" id="MF_04204">
    <property type="entry name" value="BETA_CORONA_E"/>
    <property type="match status" value="1"/>
</dbReference>